<proteinExistence type="predicted"/>
<dbReference type="Proteomes" id="UP000030533">
    <property type="component" value="Unassembled WGS sequence"/>
</dbReference>
<organism evidence="1 2">
    <name type="scientific">Prochlorococcus marinus str. MIT 9314</name>
    <dbReference type="NCBI Taxonomy" id="167548"/>
    <lineage>
        <taxon>Bacteria</taxon>
        <taxon>Bacillati</taxon>
        <taxon>Cyanobacteriota</taxon>
        <taxon>Cyanophyceae</taxon>
        <taxon>Synechococcales</taxon>
        <taxon>Prochlorococcaceae</taxon>
        <taxon>Prochlorococcus</taxon>
    </lineage>
</organism>
<accession>A0A0A2AJS9</accession>
<reference evidence="2" key="1">
    <citation type="journal article" date="2014" name="Sci. Data">
        <title>Genomes of diverse isolates of the marine cyanobacterium Prochlorococcus.</title>
        <authorList>
            <person name="Biller S."/>
            <person name="Berube P."/>
            <person name="Thompson J."/>
            <person name="Kelly L."/>
            <person name="Roggensack S."/>
            <person name="Awad L."/>
            <person name="Roache-Johnson K."/>
            <person name="Ding H."/>
            <person name="Giovannoni S.J."/>
            <person name="Moore L.R."/>
            <person name="Chisholm S.W."/>
        </authorList>
    </citation>
    <scope>NUCLEOTIDE SEQUENCE [LARGE SCALE GENOMIC DNA]</scope>
    <source>
        <strain evidence="2">MIT 9314</strain>
    </source>
</reference>
<gene>
    <name evidence="1" type="ORF">EU98_1500</name>
</gene>
<comment type="caution">
    <text evidence="1">The sequence shown here is derived from an EMBL/GenBank/DDBJ whole genome shotgun (WGS) entry which is preliminary data.</text>
</comment>
<dbReference type="AlphaFoldDB" id="A0A0A2AJS9"/>
<dbReference type="EMBL" id="JNAO01000012">
    <property type="protein sequence ID" value="KGG00699.1"/>
    <property type="molecule type" value="Genomic_DNA"/>
</dbReference>
<evidence type="ECO:0000313" key="1">
    <source>
        <dbReference type="EMBL" id="KGG00699.1"/>
    </source>
</evidence>
<name>A0A0A2AJS9_PROMR</name>
<protein>
    <submittedName>
        <fullName evidence="1">Uncharacterized protein</fullName>
    </submittedName>
</protein>
<evidence type="ECO:0000313" key="2">
    <source>
        <dbReference type="Proteomes" id="UP000030533"/>
    </source>
</evidence>
<sequence length="37" mass="4372">MLVIEAPRPVNKSENATTRDFCFNNFLMLREELLLVF</sequence>